<dbReference type="AlphaFoldDB" id="A0A0C1FQM6"/>
<evidence type="ECO:0008006" key="3">
    <source>
        <dbReference type="Google" id="ProtNLM"/>
    </source>
</evidence>
<name>A0A0C1FQM6_9SPHI</name>
<dbReference type="Gene3D" id="2.180.10.10">
    <property type="entry name" value="RHS repeat-associated core"/>
    <property type="match status" value="1"/>
</dbReference>
<dbReference type="InterPro" id="IPR050708">
    <property type="entry name" value="T6SS_VgrG/RHS"/>
</dbReference>
<evidence type="ECO:0000313" key="1">
    <source>
        <dbReference type="EMBL" id="KIA95237.1"/>
    </source>
</evidence>
<accession>A0A0C1FQM6</accession>
<dbReference type="PANTHER" id="PTHR32305">
    <property type="match status" value="1"/>
</dbReference>
<reference evidence="1 2" key="1">
    <citation type="submission" date="2014-10" db="EMBL/GenBank/DDBJ databases">
        <title>Pedobacter Kyungheensis.</title>
        <authorList>
            <person name="Anderson B.M."/>
            <person name="Newman J.D."/>
        </authorList>
    </citation>
    <scope>NUCLEOTIDE SEQUENCE [LARGE SCALE GENOMIC DNA]</scope>
    <source>
        <strain evidence="1 2">KACC 16221</strain>
    </source>
</reference>
<evidence type="ECO:0000313" key="2">
    <source>
        <dbReference type="Proteomes" id="UP000031246"/>
    </source>
</evidence>
<dbReference type="InterPro" id="IPR022385">
    <property type="entry name" value="Rhs_assc_core"/>
</dbReference>
<comment type="caution">
    <text evidence="1">The sequence shown here is derived from an EMBL/GenBank/DDBJ whole genome shotgun (WGS) entry which is preliminary data.</text>
</comment>
<dbReference type="EMBL" id="JSYN01000006">
    <property type="protein sequence ID" value="KIA95237.1"/>
    <property type="molecule type" value="Genomic_DNA"/>
</dbReference>
<protein>
    <recommendedName>
        <fullName evidence="3">RHS repeat-associated core domain-containing protein</fullName>
    </recommendedName>
</protein>
<gene>
    <name evidence="1" type="ORF">OC25_07960</name>
</gene>
<dbReference type="Proteomes" id="UP000031246">
    <property type="component" value="Unassembled WGS sequence"/>
</dbReference>
<sequence length="334" mass="36803">GLARRSGNNYSYEYNLSDHLGNVRVTFYQNPNTNQLEVLQRDDYYAFGLRKEPVAKAGLNKYLYNGKELQEELGQYDYGARFYDPVIGRWNVVDPLAEKMRRHSPYNYGFNNPIRFVDPDGMKPLDWYQSDDGSTIKWFAGAIKQEGYKLIGTKAVLQSYNGSVNLNEDGRATNAASGEFMSYSLSGQTKIEGKTDFARGLDMTGKLNEGVGYVNDAGAIMIGAAFNEGTSVMSKSKVLGSLENVGKGLFVAGTMLEIAKGVSGNQTKDETMKNIGIGTLAYYIGSKLGGGYGIAAGLILQSATYDPKLRTNYNTNPLYKYSDNTSVTIPYIKK</sequence>
<dbReference type="RefSeq" id="WP_039473895.1">
    <property type="nucleotide sequence ID" value="NZ_JSYN01000006.1"/>
</dbReference>
<keyword evidence="2" id="KW-1185">Reference proteome</keyword>
<organism evidence="1 2">
    <name type="scientific">Pedobacter kyungheensis</name>
    <dbReference type="NCBI Taxonomy" id="1069985"/>
    <lineage>
        <taxon>Bacteria</taxon>
        <taxon>Pseudomonadati</taxon>
        <taxon>Bacteroidota</taxon>
        <taxon>Sphingobacteriia</taxon>
        <taxon>Sphingobacteriales</taxon>
        <taxon>Sphingobacteriaceae</taxon>
        <taxon>Pedobacter</taxon>
    </lineage>
</organism>
<proteinExistence type="predicted"/>
<feature type="non-terminal residue" evidence="1">
    <location>
        <position position="1"/>
    </location>
</feature>
<dbReference type="NCBIfam" id="TIGR03696">
    <property type="entry name" value="Rhs_assc_core"/>
    <property type="match status" value="1"/>
</dbReference>
<dbReference type="PANTHER" id="PTHR32305:SF15">
    <property type="entry name" value="PROTEIN RHSA-RELATED"/>
    <property type="match status" value="1"/>
</dbReference>